<comment type="similarity">
    <text evidence="2">Belongs to the replication factor A protein 3 family.</text>
</comment>
<protein>
    <recommendedName>
        <fullName evidence="6">Replication protein A3</fullName>
    </recommendedName>
</protein>
<reference evidence="4 5" key="1">
    <citation type="submission" date="2024-01" db="EMBL/GenBank/DDBJ databases">
        <title>The genome of the rayed Mediterranean limpet Patella caerulea (Linnaeus, 1758).</title>
        <authorList>
            <person name="Anh-Thu Weber A."/>
            <person name="Halstead-Nussloch G."/>
        </authorList>
    </citation>
    <scope>NUCLEOTIDE SEQUENCE [LARGE SCALE GENOMIC DNA]</scope>
    <source>
        <strain evidence="4">AATW-2023a</strain>
        <tissue evidence="4">Whole specimen</tissue>
    </source>
</reference>
<dbReference type="InterPro" id="IPR013970">
    <property type="entry name" value="Rfa2"/>
</dbReference>
<dbReference type="InterPro" id="IPR012340">
    <property type="entry name" value="NA-bd_OB-fold"/>
</dbReference>
<dbReference type="GO" id="GO:0003684">
    <property type="term" value="F:damaged DNA binding"/>
    <property type="evidence" value="ECO:0007669"/>
    <property type="project" value="TreeGrafter"/>
</dbReference>
<dbReference type="Proteomes" id="UP001347796">
    <property type="component" value="Unassembled WGS sequence"/>
</dbReference>
<dbReference type="PANTHER" id="PTHR15114:SF1">
    <property type="entry name" value="REPLICATION PROTEIN A 14 KDA SUBUNIT"/>
    <property type="match status" value="1"/>
</dbReference>
<evidence type="ECO:0000313" key="5">
    <source>
        <dbReference type="Proteomes" id="UP001347796"/>
    </source>
</evidence>
<dbReference type="GO" id="GO:0006284">
    <property type="term" value="P:base-excision repair"/>
    <property type="evidence" value="ECO:0007669"/>
    <property type="project" value="TreeGrafter"/>
</dbReference>
<dbReference type="SUPFAM" id="SSF50249">
    <property type="entry name" value="Nucleic acid-binding proteins"/>
    <property type="match status" value="1"/>
</dbReference>
<evidence type="ECO:0000313" key="4">
    <source>
        <dbReference type="EMBL" id="KAK6166618.1"/>
    </source>
</evidence>
<dbReference type="FunFam" id="2.40.50.140:FF:000395">
    <property type="entry name" value="Replication protein A3"/>
    <property type="match status" value="1"/>
</dbReference>
<dbReference type="Pfam" id="PF08661">
    <property type="entry name" value="Rep_fac-A_3"/>
    <property type="match status" value="1"/>
</dbReference>
<evidence type="ECO:0000256" key="3">
    <source>
        <dbReference type="ARBA" id="ARBA00023242"/>
    </source>
</evidence>
<comment type="subcellular location">
    <subcellularLocation>
        <location evidence="1">Nucleus</location>
    </subcellularLocation>
</comment>
<evidence type="ECO:0000256" key="2">
    <source>
        <dbReference type="ARBA" id="ARBA00009761"/>
    </source>
</evidence>
<dbReference type="GO" id="GO:0006298">
    <property type="term" value="P:mismatch repair"/>
    <property type="evidence" value="ECO:0007669"/>
    <property type="project" value="TreeGrafter"/>
</dbReference>
<comment type="caution">
    <text evidence="4">The sequence shown here is derived from an EMBL/GenBank/DDBJ whole genome shotgun (WGS) entry which is preliminary data.</text>
</comment>
<name>A0AAN8G6X3_PATCE</name>
<sequence length="117" mass="13144">MGDFIRPRINGKMMSSHQGRFVCLLGLAKDVDNSGKYFTLTTSDGQDIRIDMPEPLSEYVAGLTEIQGKVNKNTIQCENYVVFSDETSSSFNMELYNQAVELQAKLPNHYITGVNQE</sequence>
<keyword evidence="5" id="KW-1185">Reference proteome</keyword>
<evidence type="ECO:0008006" key="6">
    <source>
        <dbReference type="Google" id="ProtNLM"/>
    </source>
</evidence>
<proteinExistence type="inferred from homology"/>
<dbReference type="GO" id="GO:0003697">
    <property type="term" value="F:single-stranded DNA binding"/>
    <property type="evidence" value="ECO:0007669"/>
    <property type="project" value="TreeGrafter"/>
</dbReference>
<dbReference type="CDD" id="cd04479">
    <property type="entry name" value="RPA3"/>
    <property type="match status" value="1"/>
</dbReference>
<dbReference type="EMBL" id="JAZGQO010000021">
    <property type="protein sequence ID" value="KAK6166618.1"/>
    <property type="molecule type" value="Genomic_DNA"/>
</dbReference>
<evidence type="ECO:0000256" key="1">
    <source>
        <dbReference type="ARBA" id="ARBA00004123"/>
    </source>
</evidence>
<gene>
    <name evidence="4" type="ORF">SNE40_023268</name>
</gene>
<accession>A0AAN8G6X3</accession>
<dbReference type="GO" id="GO:0000724">
    <property type="term" value="P:double-strand break repair via homologous recombination"/>
    <property type="evidence" value="ECO:0007669"/>
    <property type="project" value="TreeGrafter"/>
</dbReference>
<dbReference type="GO" id="GO:0006260">
    <property type="term" value="P:DNA replication"/>
    <property type="evidence" value="ECO:0007669"/>
    <property type="project" value="InterPro"/>
</dbReference>
<dbReference type="GO" id="GO:0005662">
    <property type="term" value="C:DNA replication factor A complex"/>
    <property type="evidence" value="ECO:0007669"/>
    <property type="project" value="TreeGrafter"/>
</dbReference>
<dbReference type="AlphaFoldDB" id="A0AAN8G6X3"/>
<dbReference type="GO" id="GO:0006289">
    <property type="term" value="P:nucleotide-excision repair"/>
    <property type="evidence" value="ECO:0007669"/>
    <property type="project" value="TreeGrafter"/>
</dbReference>
<dbReference type="GO" id="GO:0035861">
    <property type="term" value="C:site of double-strand break"/>
    <property type="evidence" value="ECO:0007669"/>
    <property type="project" value="TreeGrafter"/>
</dbReference>
<dbReference type="Gene3D" id="2.40.50.140">
    <property type="entry name" value="Nucleic acid-binding proteins"/>
    <property type="match status" value="1"/>
</dbReference>
<keyword evidence="3" id="KW-0539">Nucleus</keyword>
<dbReference type="PANTHER" id="PTHR15114">
    <property type="entry name" value="REPLICATION PROTEIN A3"/>
    <property type="match status" value="1"/>
</dbReference>
<organism evidence="4 5">
    <name type="scientific">Patella caerulea</name>
    <name type="common">Rayed Mediterranean limpet</name>
    <dbReference type="NCBI Taxonomy" id="87958"/>
    <lineage>
        <taxon>Eukaryota</taxon>
        <taxon>Metazoa</taxon>
        <taxon>Spiralia</taxon>
        <taxon>Lophotrochozoa</taxon>
        <taxon>Mollusca</taxon>
        <taxon>Gastropoda</taxon>
        <taxon>Patellogastropoda</taxon>
        <taxon>Patelloidea</taxon>
        <taxon>Patellidae</taxon>
        <taxon>Patella</taxon>
    </lineage>
</organism>